<dbReference type="SUPFAM" id="SSF53850">
    <property type="entry name" value="Periplasmic binding protein-like II"/>
    <property type="match status" value="1"/>
</dbReference>
<dbReference type="PANTHER" id="PTHR11347">
    <property type="entry name" value="CYCLIC NUCLEOTIDE PHOSPHODIESTERASE"/>
    <property type="match status" value="1"/>
</dbReference>
<gene>
    <name evidence="9" type="ORF">TSPGSL018_819</name>
</gene>
<name>A0A061RMP1_9CHLO</name>
<sequence length="1104" mass="125162">MVDIAPLFKQQQRNGTLEAGGEDGFLDDTSSPDASFLYRERNQDIGHAILYHNYSIGYLVHVEAVRLGIQIASIVEDCIEMKLDLSGVTAAVETIRLPEGYHGLTEQEQALIKDDAELESVYRSKDSYLWPFIGFTYIIIRNEVPDDLEITCKDMKIMTEYMIWFYESDLVHEIAELHMFGLLARPVRDVLVEKLKKMTCEGQVMAAQDILRFYDEALHVEVRFTTTEVLETLLQSYAILYRAVDITFKAVANFEDSVKPNSDFNDQEEYRVLICPWNMELAVDKVGLSWIISGVVVKANLSGTEEFTLDIKYLQQILTGNLTNWNDPRLVESNAQLVDVNAQINVMVHPEIEEFLDEALKEYGGYDGQKTVGTRSARGVQYKLFAALREEEHTMIVIPAYNKEADYGATAKIVTSVTESGGVKPTRDSFMNCLSFFGKEKVFDSLRPSCYPLVFRISVIFPRRYSRENEERGSKAVRFWYWLLPQSAVQDIHWSVIHVWSELSVESERDEWERLLSIQYSDGTEMIQVDEEPFQSQTIVIAISSIVGVLVLVLLTLGALLYRSSKKLAKINVIQKTLSIDTESPAVKIMKFLEGIQEGRKLDKGYAKELLMMLRASKNLLTPDIQGQVRRFEDGLHGSQISRGIGGFLTQLVNAGDVESWNSSGSVSETGSFRSISQVNRLVANSTQLRPFSFSMVTDPELLDSFNEILSNVPNQMTSAESLAILMAPLASLQLCNVTYLEALTGNQPLSVVFMFFVHEFNLIQKLKLDRERLVNYAIAIESGYMDNPYHNRTHAAFVVHRTGVTLMKLRLGDTIEASSWILAALVGAAVHDVLHPGYNNAFAVRNEFDVARRFNDQAVLENESLMKALELMRNPQTNFLAGSKLQPYQHWHKFKTFLIKAVLATDMSSHFSILSSFQQKFSSLPISETIRYGAEQALLLIQMAIKMADVGHCAARMKQHCYWVKCLEEEFFNQGDKEKEMGWDVSPMMDRDYPGVMEPKNQAGFFNVIILPLFQAFTDVYPFMQPVHAQAKANCNYWVAHVDDGFINCGLEFYKRAMMADFGENPSLKDPHTELDGPDAIEEEDTHVNMASDETATNKFFID</sequence>
<dbReference type="InterPro" id="IPR023174">
    <property type="entry name" value="PDEase_CS"/>
</dbReference>
<keyword evidence="2 6" id="KW-0378">Hydrolase</keyword>
<protein>
    <recommendedName>
        <fullName evidence="6">Phosphodiesterase</fullName>
        <ecNumber evidence="6">3.1.4.-</ecNumber>
    </recommendedName>
</protein>
<dbReference type="InterPro" id="IPR036971">
    <property type="entry name" value="PDEase_catalytic_dom_sf"/>
</dbReference>
<evidence type="ECO:0000256" key="6">
    <source>
        <dbReference type="RuleBase" id="RU363067"/>
    </source>
</evidence>
<evidence type="ECO:0000256" key="5">
    <source>
        <dbReference type="PIRSR" id="PIRSR623088-3"/>
    </source>
</evidence>
<dbReference type="Gene3D" id="1.10.1300.10">
    <property type="entry name" value="3'5'-cyclic nucleotide phosphodiesterase, catalytic domain"/>
    <property type="match status" value="1"/>
</dbReference>
<feature type="binding site" evidence="5">
    <location>
        <position position="795"/>
    </location>
    <ligand>
        <name>Zn(2+)</name>
        <dbReference type="ChEBI" id="CHEBI:29105"/>
        <label>1</label>
    </ligand>
</feature>
<accession>A0A061RMP1</accession>
<feature type="binding site" evidence="5">
    <location>
        <position position="833"/>
    </location>
    <ligand>
        <name>Zn(2+)</name>
        <dbReference type="ChEBI" id="CHEBI:29105"/>
        <label>2</label>
    </ligand>
</feature>
<dbReference type="InterPro" id="IPR002073">
    <property type="entry name" value="PDEase_catalytic_dom"/>
</dbReference>
<reference evidence="9" key="1">
    <citation type="submission" date="2014-05" db="EMBL/GenBank/DDBJ databases">
        <title>The transcriptome of the halophilic microalga Tetraselmis sp. GSL018 isolated from the Great Salt Lake, Utah.</title>
        <authorList>
            <person name="Jinkerson R.E."/>
            <person name="D'Adamo S."/>
            <person name="Posewitz M.C."/>
        </authorList>
    </citation>
    <scope>NUCLEOTIDE SEQUENCE</scope>
    <source>
        <strain evidence="9">GSL018</strain>
    </source>
</reference>
<dbReference type="EC" id="3.1.4.-" evidence="6"/>
<evidence type="ECO:0000256" key="7">
    <source>
        <dbReference type="SAM" id="Phobius"/>
    </source>
</evidence>
<dbReference type="InterPro" id="IPR023088">
    <property type="entry name" value="PDEase"/>
</dbReference>
<evidence type="ECO:0000256" key="2">
    <source>
        <dbReference type="ARBA" id="ARBA00022801"/>
    </source>
</evidence>
<feature type="binding site" evidence="4">
    <location>
        <position position="950"/>
    </location>
    <ligand>
        <name>AMP</name>
        <dbReference type="ChEBI" id="CHEBI:456215"/>
    </ligand>
</feature>
<feature type="binding site" evidence="5">
    <location>
        <position position="832"/>
    </location>
    <ligand>
        <name>Zn(2+)</name>
        <dbReference type="ChEBI" id="CHEBI:29105"/>
        <label>1</label>
    </ligand>
</feature>
<keyword evidence="7" id="KW-0812">Transmembrane</keyword>
<dbReference type="GO" id="GO:0007165">
    <property type="term" value="P:signal transduction"/>
    <property type="evidence" value="ECO:0007669"/>
    <property type="project" value="InterPro"/>
</dbReference>
<dbReference type="PROSITE" id="PS00126">
    <property type="entry name" value="PDEASE_I_1"/>
    <property type="match status" value="1"/>
</dbReference>
<dbReference type="SUPFAM" id="SSF109604">
    <property type="entry name" value="HD-domain/PDEase-like"/>
    <property type="match status" value="1"/>
</dbReference>
<feature type="binding site" evidence="5">
    <location>
        <position position="950"/>
    </location>
    <ligand>
        <name>Zn(2+)</name>
        <dbReference type="ChEBI" id="CHEBI:29105"/>
        <label>1</label>
    </ligand>
</feature>
<comment type="similarity">
    <text evidence="6">Belongs to the cyclic nucleotide phosphodiesterase family.</text>
</comment>
<proteinExistence type="inferred from homology"/>
<feature type="binding site" evidence="4">
    <location>
        <position position="1003"/>
    </location>
    <ligand>
        <name>AMP</name>
        <dbReference type="ChEBI" id="CHEBI:456215"/>
    </ligand>
</feature>
<evidence type="ECO:0000259" key="8">
    <source>
        <dbReference type="PROSITE" id="PS51845"/>
    </source>
</evidence>
<dbReference type="GO" id="GO:0046872">
    <property type="term" value="F:metal ion binding"/>
    <property type="evidence" value="ECO:0007669"/>
    <property type="project" value="UniProtKB-KW"/>
</dbReference>
<feature type="binding site" evidence="5">
    <location>
        <position position="833"/>
    </location>
    <ligand>
        <name>Zn(2+)</name>
        <dbReference type="ChEBI" id="CHEBI:29105"/>
        <label>1</label>
    </ligand>
</feature>
<evidence type="ECO:0000256" key="1">
    <source>
        <dbReference type="ARBA" id="ARBA00022723"/>
    </source>
</evidence>
<evidence type="ECO:0000256" key="3">
    <source>
        <dbReference type="PIRSR" id="PIRSR623088-1"/>
    </source>
</evidence>
<dbReference type="EMBL" id="GBEZ01014103">
    <property type="protein sequence ID" value="JAC71945.1"/>
    <property type="molecule type" value="Transcribed_RNA"/>
</dbReference>
<dbReference type="Gene3D" id="3.40.190.10">
    <property type="entry name" value="Periplasmic binding protein-like II"/>
    <property type="match status" value="1"/>
</dbReference>
<comment type="cofactor">
    <cofactor evidence="6">
        <name>a divalent metal cation</name>
        <dbReference type="ChEBI" id="CHEBI:60240"/>
    </cofactor>
    <text evidence="6">Binds 2 divalent metal cations per subunit. Site 1 may preferentially bind zinc ions, while site 2 has a preference for magnesium and/or manganese ions.</text>
</comment>
<keyword evidence="7" id="KW-0472">Membrane</keyword>
<dbReference type="AlphaFoldDB" id="A0A061RMP1"/>
<feature type="binding site" evidence="4">
    <location>
        <position position="833"/>
    </location>
    <ligand>
        <name>AMP</name>
        <dbReference type="ChEBI" id="CHEBI:456215"/>
    </ligand>
</feature>
<feature type="domain" description="PDEase" evidence="8">
    <location>
        <begin position="718"/>
        <end position="1046"/>
    </location>
</feature>
<dbReference type="PROSITE" id="PS51845">
    <property type="entry name" value="PDEASE_I_2"/>
    <property type="match status" value="1"/>
</dbReference>
<evidence type="ECO:0000256" key="4">
    <source>
        <dbReference type="PIRSR" id="PIRSR623088-2"/>
    </source>
</evidence>
<feature type="binding site" evidence="4">
    <location>
        <begin position="791"/>
        <end position="795"/>
    </location>
    <ligand>
        <name>AMP</name>
        <dbReference type="ChEBI" id="CHEBI:456215"/>
    </ligand>
</feature>
<evidence type="ECO:0000313" key="9">
    <source>
        <dbReference type="EMBL" id="JAC71945.1"/>
    </source>
</evidence>
<dbReference type="GO" id="GO:0004114">
    <property type="term" value="F:3',5'-cyclic-nucleotide phosphodiesterase activity"/>
    <property type="evidence" value="ECO:0007669"/>
    <property type="project" value="InterPro"/>
</dbReference>
<keyword evidence="1 5" id="KW-0479">Metal-binding</keyword>
<organism evidence="9">
    <name type="scientific">Tetraselmis sp. GSL018</name>
    <dbReference type="NCBI Taxonomy" id="582737"/>
    <lineage>
        <taxon>Eukaryota</taxon>
        <taxon>Viridiplantae</taxon>
        <taxon>Chlorophyta</taxon>
        <taxon>core chlorophytes</taxon>
        <taxon>Chlorodendrophyceae</taxon>
        <taxon>Chlorodendrales</taxon>
        <taxon>Chlorodendraceae</taxon>
        <taxon>Tetraselmis</taxon>
    </lineage>
</organism>
<feature type="active site" description="Proton donor" evidence="3">
    <location>
        <position position="791"/>
    </location>
</feature>
<dbReference type="Pfam" id="PF00233">
    <property type="entry name" value="PDEase_I"/>
    <property type="match status" value="1"/>
</dbReference>
<dbReference type="PRINTS" id="PR00387">
    <property type="entry name" value="PDIESTERASE1"/>
</dbReference>
<feature type="transmembrane region" description="Helical" evidence="7">
    <location>
        <begin position="539"/>
        <end position="562"/>
    </location>
</feature>
<keyword evidence="7" id="KW-1133">Transmembrane helix</keyword>